<dbReference type="SMART" id="SM00248">
    <property type="entry name" value="ANK"/>
    <property type="match status" value="8"/>
</dbReference>
<evidence type="ECO:0000259" key="3">
    <source>
        <dbReference type="Pfam" id="PF13962"/>
    </source>
</evidence>
<evidence type="ECO:0000256" key="1">
    <source>
        <dbReference type="SAM" id="MobiDB-lite"/>
    </source>
</evidence>
<sequence>MLKRKDSQKDDKTSGISQQVNFEKVKDDISGVEEMDSNSLSTEDEEEKSMQMEIDNLFESAMRGHWDHIVQAYESNPMSQEAKITKSEDTALHLAAASGHSDVVCRLVETMGENESNILKIQNNRGNTALHLAAALGNVEMCRCMASKDPKLVGARNKDSETPLFLAALNGKKAAFLCLHFLSHDKDSSLGRKSNGDTILHAAISGDYFSLAFHIIRCYPDLVNCVNENGLSPLHILAGKPNAFRSSSCLGLFDLMLYDCVSVDELREEKYDYSKNYGSHGTAKFPENYRTCINFFRFIWTSLRILSGLLTKPKDELDEEDPQQNVISREKEDKEDHFCPPNCTTFVLFSKLMMKALLIVLGIGIWRISRIKEKKVRHKWAYLVMKELVQCASLYKYDDNGQNPENSRLDNKHGEPFLVPGARPVPENTETSQKNIVLSTPEKKNTQQSRRKETPLLIATKTGVLEIVEKILDAFPVAIQDEDANGKNVVLLAVEHRQTHIYELLLKKKMIMENAFRKLDNQGNSALHYAAMFENHRPSSLIPGAALQMQWEIKWYKYVKESMPQNFFVRYNNNGQTPKELFTETHKKLVKEGSKWLIKTSEACSVVAALIATVAFAASATVPGGLNEDNGKPILLEEIAFRIFAISSLVSLCFSVTALIVCLAILTSRYQEKDFAMALPRKLLIGLTSLHVSVVSVWISFCAGHYLVIRDMLRSMALPMYAATCLPMAYFALIQLPLYVDLMLAIFKKVPQPSYKVFSL</sequence>
<dbReference type="SUPFAM" id="SSF48403">
    <property type="entry name" value="Ankyrin repeat"/>
    <property type="match status" value="1"/>
</dbReference>
<keyword evidence="5" id="KW-1185">Reference proteome</keyword>
<accession>A0A067F1K0</accession>
<dbReference type="InterPro" id="IPR036770">
    <property type="entry name" value="Ankyrin_rpt-contain_sf"/>
</dbReference>
<evidence type="ECO:0000313" key="5">
    <source>
        <dbReference type="Proteomes" id="UP000027120"/>
    </source>
</evidence>
<proteinExistence type="predicted"/>
<dbReference type="PANTHER" id="PTHR24177:SF470">
    <property type="entry name" value="ANKYRIN REPEAT PROTEIN"/>
    <property type="match status" value="1"/>
</dbReference>
<feature type="compositionally biased region" description="Basic and acidic residues" evidence="1">
    <location>
        <begin position="1"/>
        <end position="13"/>
    </location>
</feature>
<feature type="transmembrane region" description="Helical" evidence="2">
    <location>
        <begin position="596"/>
        <end position="619"/>
    </location>
</feature>
<feature type="transmembrane region" description="Helical" evidence="2">
    <location>
        <begin position="639"/>
        <end position="666"/>
    </location>
</feature>
<dbReference type="PANTHER" id="PTHR24177">
    <property type="entry name" value="CASKIN"/>
    <property type="match status" value="1"/>
</dbReference>
<protein>
    <recommendedName>
        <fullName evidence="3">PGG domain-containing protein</fullName>
    </recommendedName>
</protein>
<dbReference type="EMBL" id="KK784927">
    <property type="protein sequence ID" value="KDO61183.1"/>
    <property type="molecule type" value="Genomic_DNA"/>
</dbReference>
<dbReference type="SMR" id="A0A067F1K0"/>
<feature type="transmembrane region" description="Helical" evidence="2">
    <location>
        <begin position="728"/>
        <end position="747"/>
    </location>
</feature>
<dbReference type="Pfam" id="PF12796">
    <property type="entry name" value="Ank_2"/>
    <property type="match status" value="2"/>
</dbReference>
<evidence type="ECO:0000313" key="4">
    <source>
        <dbReference type="EMBL" id="KDO61183.1"/>
    </source>
</evidence>
<organism evidence="4 5">
    <name type="scientific">Citrus sinensis</name>
    <name type="common">Sweet orange</name>
    <name type="synonym">Citrus aurantium var. sinensis</name>
    <dbReference type="NCBI Taxonomy" id="2711"/>
    <lineage>
        <taxon>Eukaryota</taxon>
        <taxon>Viridiplantae</taxon>
        <taxon>Streptophyta</taxon>
        <taxon>Embryophyta</taxon>
        <taxon>Tracheophyta</taxon>
        <taxon>Spermatophyta</taxon>
        <taxon>Magnoliopsida</taxon>
        <taxon>eudicotyledons</taxon>
        <taxon>Gunneridae</taxon>
        <taxon>Pentapetalae</taxon>
        <taxon>rosids</taxon>
        <taxon>malvids</taxon>
        <taxon>Sapindales</taxon>
        <taxon>Rutaceae</taxon>
        <taxon>Aurantioideae</taxon>
        <taxon>Citrus</taxon>
    </lineage>
</organism>
<dbReference type="Pfam" id="PF13962">
    <property type="entry name" value="PGG"/>
    <property type="match status" value="1"/>
</dbReference>
<dbReference type="Proteomes" id="UP000027120">
    <property type="component" value="Unassembled WGS sequence"/>
</dbReference>
<dbReference type="InterPro" id="IPR002110">
    <property type="entry name" value="Ankyrin_rpt"/>
</dbReference>
<dbReference type="Gene3D" id="1.25.40.20">
    <property type="entry name" value="Ankyrin repeat-containing domain"/>
    <property type="match status" value="3"/>
</dbReference>
<dbReference type="AlphaFoldDB" id="A0A067F1K0"/>
<dbReference type="GO" id="GO:0016020">
    <property type="term" value="C:membrane"/>
    <property type="evidence" value="ECO:0000318"/>
    <property type="project" value="GO_Central"/>
</dbReference>
<feature type="region of interest" description="Disordered" evidence="1">
    <location>
        <begin position="1"/>
        <end position="47"/>
    </location>
</feature>
<keyword evidence="2" id="KW-0472">Membrane</keyword>
<dbReference type="eggNOG" id="KOG0504">
    <property type="taxonomic scope" value="Eukaryota"/>
</dbReference>
<evidence type="ECO:0000256" key="2">
    <source>
        <dbReference type="SAM" id="Phobius"/>
    </source>
</evidence>
<name>A0A067F1K0_CITSI</name>
<keyword evidence="2" id="KW-1133">Transmembrane helix</keyword>
<feature type="transmembrane region" description="Helical" evidence="2">
    <location>
        <begin position="346"/>
        <end position="369"/>
    </location>
</feature>
<gene>
    <name evidence="4" type="ORF">CISIN_1g004346mg</name>
</gene>
<feature type="transmembrane region" description="Helical" evidence="2">
    <location>
        <begin position="687"/>
        <end position="708"/>
    </location>
</feature>
<dbReference type="STRING" id="2711.A0A067F1K0"/>
<dbReference type="InterPro" id="IPR026961">
    <property type="entry name" value="PGG_dom"/>
</dbReference>
<reference evidence="4 5" key="1">
    <citation type="submission" date="2014-04" db="EMBL/GenBank/DDBJ databases">
        <authorList>
            <consortium name="International Citrus Genome Consortium"/>
            <person name="Gmitter F."/>
            <person name="Chen C."/>
            <person name="Farmerie W."/>
            <person name="Harkins T."/>
            <person name="Desany B."/>
            <person name="Mohiuddin M."/>
            <person name="Kodira C."/>
            <person name="Borodovsky M."/>
            <person name="Lomsadze A."/>
            <person name="Burns P."/>
            <person name="Jenkins J."/>
            <person name="Prochnik S."/>
            <person name="Shu S."/>
            <person name="Chapman J."/>
            <person name="Pitluck S."/>
            <person name="Schmutz J."/>
            <person name="Rokhsar D."/>
        </authorList>
    </citation>
    <scope>NUCLEOTIDE SEQUENCE</scope>
</reference>
<keyword evidence="2" id="KW-0812">Transmembrane</keyword>
<feature type="compositionally biased region" description="Acidic residues" evidence="1">
    <location>
        <begin position="30"/>
        <end position="47"/>
    </location>
</feature>
<dbReference type="PaxDb" id="2711-XP_006493817.1"/>
<feature type="domain" description="PGG" evidence="3">
    <location>
        <begin position="595"/>
        <end position="708"/>
    </location>
</feature>